<dbReference type="EMBL" id="JAINUY010000025">
    <property type="protein sequence ID" value="MBZ4037846.1"/>
    <property type="molecule type" value="Genomic_DNA"/>
</dbReference>
<dbReference type="SUPFAM" id="SSF81665">
    <property type="entry name" value="Calcium ATPase, transmembrane domain M"/>
    <property type="match status" value="1"/>
</dbReference>
<name>A0A9X1HFN9_9FLAO</name>
<feature type="transmembrane region" description="Helical" evidence="1">
    <location>
        <begin position="36"/>
        <end position="61"/>
    </location>
</feature>
<dbReference type="Pfam" id="PF00690">
    <property type="entry name" value="Cation_ATPase_N"/>
    <property type="match status" value="1"/>
</dbReference>
<keyword evidence="1" id="KW-0812">Transmembrane</keyword>
<feature type="non-terminal residue" evidence="3">
    <location>
        <position position="1"/>
    </location>
</feature>
<feature type="domain" description="Cation-transporting P-type ATPase N-terminal" evidence="2">
    <location>
        <begin position="3"/>
        <end position="64"/>
    </location>
</feature>
<keyword evidence="1" id="KW-0472">Membrane</keyword>
<organism evidence="3 4">
    <name type="scientific">Flavobacterium potami</name>
    <dbReference type="NCBI Taxonomy" id="2872310"/>
    <lineage>
        <taxon>Bacteria</taxon>
        <taxon>Pseudomonadati</taxon>
        <taxon>Bacteroidota</taxon>
        <taxon>Flavobacteriia</taxon>
        <taxon>Flavobacteriales</taxon>
        <taxon>Flavobacteriaceae</taxon>
        <taxon>Flavobacterium</taxon>
    </lineage>
</organism>
<evidence type="ECO:0000259" key="2">
    <source>
        <dbReference type="SMART" id="SM00831"/>
    </source>
</evidence>
<reference evidence="3 4" key="1">
    <citation type="journal article" date="2023" name="Antonie Van Leeuwenhoek">
        <title>Flavobacterium potami sp. nov., a multi-metal resistance genes harbouring bacterium isolated from shallow river silt.</title>
        <authorList>
            <person name="Li S."/>
            <person name="Mao S."/>
            <person name="Mu W."/>
            <person name="Guo B."/>
            <person name="Li C."/>
            <person name="Zhu Q."/>
            <person name="Hou X."/>
            <person name="Zhao Y."/>
            <person name="Wei S."/>
            <person name="Liu H."/>
            <person name="Liu A."/>
        </authorList>
    </citation>
    <scope>NUCLEOTIDE SEQUENCE [LARGE SCALE GENOMIC DNA]</scope>
    <source>
        <strain evidence="3 4">17A</strain>
    </source>
</reference>
<gene>
    <name evidence="3" type="ORF">K6T82_24075</name>
</gene>
<dbReference type="SMART" id="SM00831">
    <property type="entry name" value="Cation_ATPase_N"/>
    <property type="match status" value="1"/>
</dbReference>
<evidence type="ECO:0000313" key="3">
    <source>
        <dbReference type="EMBL" id="MBZ4037846.1"/>
    </source>
</evidence>
<evidence type="ECO:0000313" key="4">
    <source>
        <dbReference type="Proteomes" id="UP001139366"/>
    </source>
</evidence>
<dbReference type="Gene3D" id="2.70.150.10">
    <property type="entry name" value="Calcium-transporting ATPase, cytoplasmic transduction domain A"/>
    <property type="match status" value="1"/>
</dbReference>
<comment type="caution">
    <text evidence="3">The sequence shown here is derived from an EMBL/GenBank/DDBJ whole genome shotgun (WGS) entry which is preliminary data.</text>
</comment>
<keyword evidence="4" id="KW-1185">Reference proteome</keyword>
<protein>
    <submittedName>
        <fullName evidence="3">ATPase</fullName>
    </submittedName>
</protein>
<feature type="non-terminal residue" evidence="3">
    <location>
        <position position="100"/>
    </location>
</feature>
<dbReference type="PANTHER" id="PTHR42861">
    <property type="entry name" value="CALCIUM-TRANSPORTING ATPASE"/>
    <property type="match status" value="1"/>
</dbReference>
<keyword evidence="1" id="KW-1133">Transmembrane helix</keyword>
<proteinExistence type="predicted"/>
<sequence>YTELKTSEDGLTDEEAEKRLEEYGLNQIEEVKKKPLIYNFLANLYQLLALLLWAASILAFISGTPQLGFAIISVIIINAVFSFWQEYEAEKAVEALKKIL</sequence>
<dbReference type="InterPro" id="IPR023298">
    <property type="entry name" value="ATPase_P-typ_TM_dom_sf"/>
</dbReference>
<dbReference type="Proteomes" id="UP001139366">
    <property type="component" value="Unassembled WGS sequence"/>
</dbReference>
<dbReference type="InterPro" id="IPR004014">
    <property type="entry name" value="ATPase_P-typ_cation-transptr_N"/>
</dbReference>
<dbReference type="RefSeq" id="WP_255596621.1">
    <property type="nucleotide sequence ID" value="NZ_JAINUY010000025.1"/>
</dbReference>
<evidence type="ECO:0000256" key="1">
    <source>
        <dbReference type="SAM" id="Phobius"/>
    </source>
</evidence>
<accession>A0A9X1HFN9</accession>
<dbReference type="AlphaFoldDB" id="A0A9X1HFN9"/>
<dbReference type="Gene3D" id="1.20.1110.10">
    <property type="entry name" value="Calcium-transporting ATPase, transmembrane domain"/>
    <property type="match status" value="1"/>
</dbReference>
<feature type="transmembrane region" description="Helical" evidence="1">
    <location>
        <begin position="67"/>
        <end position="84"/>
    </location>
</feature>